<dbReference type="PROSITE" id="PS51406">
    <property type="entry name" value="FIBRINOGEN_C_2"/>
    <property type="match status" value="1"/>
</dbReference>
<evidence type="ECO:0000313" key="6">
    <source>
        <dbReference type="RefSeq" id="XP_023930827.1"/>
    </source>
</evidence>
<dbReference type="RefSeq" id="XP_023930827.1">
    <property type="nucleotide sequence ID" value="XM_024075059.1"/>
</dbReference>
<evidence type="ECO:0000313" key="5">
    <source>
        <dbReference type="Proteomes" id="UP000085678"/>
    </source>
</evidence>
<gene>
    <name evidence="6" type="primary">LOC106169768</name>
</gene>
<evidence type="ECO:0000256" key="3">
    <source>
        <dbReference type="SAM" id="MobiDB-lite"/>
    </source>
</evidence>
<dbReference type="SUPFAM" id="SSF51430">
    <property type="entry name" value="NAD(P)-linked oxidoreductase"/>
    <property type="match status" value="1"/>
</dbReference>
<organism evidence="5 6">
    <name type="scientific">Lingula anatina</name>
    <name type="common">Brachiopod</name>
    <name type="synonym">Lingula unguis</name>
    <dbReference type="NCBI Taxonomy" id="7574"/>
    <lineage>
        <taxon>Eukaryota</taxon>
        <taxon>Metazoa</taxon>
        <taxon>Spiralia</taxon>
        <taxon>Lophotrochozoa</taxon>
        <taxon>Brachiopoda</taxon>
        <taxon>Linguliformea</taxon>
        <taxon>Lingulata</taxon>
        <taxon>Lingulida</taxon>
        <taxon>Linguloidea</taxon>
        <taxon>Lingulidae</taxon>
        <taxon>Lingula</taxon>
    </lineage>
</organism>
<dbReference type="InterPro" id="IPR002181">
    <property type="entry name" value="Fibrinogen_a/b/g_C_dom"/>
</dbReference>
<feature type="compositionally biased region" description="Basic and acidic residues" evidence="3">
    <location>
        <begin position="228"/>
        <end position="252"/>
    </location>
</feature>
<dbReference type="GO" id="GO:0016491">
    <property type="term" value="F:oxidoreductase activity"/>
    <property type="evidence" value="ECO:0007669"/>
    <property type="project" value="UniProtKB-KW"/>
</dbReference>
<protein>
    <submittedName>
        <fullName evidence="6">Angiopoietin-1-like</fullName>
    </submittedName>
</protein>
<dbReference type="InterPro" id="IPR036812">
    <property type="entry name" value="NAD(P)_OxRdtase_dom_sf"/>
</dbReference>
<accession>A0A2R2ML78</accession>
<dbReference type="Gene3D" id="3.20.20.100">
    <property type="entry name" value="NADP-dependent oxidoreductase domain"/>
    <property type="match status" value="1"/>
</dbReference>
<comment type="similarity">
    <text evidence="2">Belongs to the aldo/keto reductase family. Aldo/keto reductase 2 subfamily.</text>
</comment>
<keyword evidence="5" id="KW-1185">Reference proteome</keyword>
<proteinExistence type="inferred from homology"/>
<dbReference type="InterPro" id="IPR023210">
    <property type="entry name" value="NADP_OxRdtase_dom"/>
</dbReference>
<dbReference type="GeneID" id="106169768"/>
<dbReference type="AlphaFoldDB" id="A0A2R2ML78"/>
<dbReference type="Pfam" id="PF00147">
    <property type="entry name" value="Fibrinogen_C"/>
    <property type="match status" value="1"/>
</dbReference>
<dbReference type="SUPFAM" id="SSF56496">
    <property type="entry name" value="Fibrinogen C-terminal domain-like"/>
    <property type="match status" value="1"/>
</dbReference>
<dbReference type="KEGG" id="lak:106169768"/>
<dbReference type="SMART" id="SM00186">
    <property type="entry name" value="FBG"/>
    <property type="match status" value="1"/>
</dbReference>
<dbReference type="OrthoDB" id="48988at2759"/>
<dbReference type="Pfam" id="PF00248">
    <property type="entry name" value="Aldo_ket_red"/>
    <property type="match status" value="1"/>
</dbReference>
<dbReference type="InterPro" id="IPR014716">
    <property type="entry name" value="Fibrinogen_a/b/g_C_1"/>
</dbReference>
<dbReference type="InterPro" id="IPR050523">
    <property type="entry name" value="AKR_Detox_Biosynth"/>
</dbReference>
<dbReference type="PANTHER" id="PTHR43364:SF4">
    <property type="entry name" value="NAD(P)-LINKED OXIDOREDUCTASE SUPERFAMILY PROTEIN"/>
    <property type="match status" value="1"/>
</dbReference>
<dbReference type="STRING" id="7574.A0A2R2ML78"/>
<dbReference type="Proteomes" id="UP000085678">
    <property type="component" value="Unplaced"/>
</dbReference>
<reference evidence="6" key="1">
    <citation type="submission" date="2025-08" db="UniProtKB">
        <authorList>
            <consortium name="RefSeq"/>
        </authorList>
    </citation>
    <scope>IDENTIFICATION</scope>
    <source>
        <tissue evidence="6">Gonads</tissue>
    </source>
</reference>
<keyword evidence="1" id="KW-0560">Oxidoreductase</keyword>
<dbReference type="InParanoid" id="A0A2R2ML78"/>
<dbReference type="Gene3D" id="3.90.215.10">
    <property type="entry name" value="Gamma Fibrinogen, chain A, domain 1"/>
    <property type="match status" value="1"/>
</dbReference>
<dbReference type="InterPro" id="IPR036056">
    <property type="entry name" value="Fibrinogen-like_C"/>
</dbReference>
<name>A0A2R2ML78_LINAN</name>
<evidence type="ECO:0000256" key="1">
    <source>
        <dbReference type="ARBA" id="ARBA00023002"/>
    </source>
</evidence>
<feature type="domain" description="Fibrinogen C-terminal" evidence="4">
    <location>
        <begin position="1"/>
        <end position="110"/>
    </location>
</feature>
<feature type="non-terminal residue" evidence="6">
    <location>
        <position position="1"/>
    </location>
</feature>
<feature type="region of interest" description="Disordered" evidence="3">
    <location>
        <begin position="222"/>
        <end position="252"/>
    </location>
</feature>
<evidence type="ECO:0000259" key="4">
    <source>
        <dbReference type="PROSITE" id="PS51406"/>
    </source>
</evidence>
<evidence type="ECO:0000256" key="2">
    <source>
        <dbReference type="ARBA" id="ARBA00038157"/>
    </source>
</evidence>
<sequence>VEKDCNDLEGSGLTNIDIDGFGQKEVYCDNGWVVVMRRYNSTMSFHRNWNAYKVGFGDPREQFWIGNDALYALTNQGDYSMQIDMLSCDGNTYYVRWNLFRIQDESQKYKVAAISVDSYNTSSNSYLTENIHWPTIMADVNETVAELKRQQAKGRIRYYGVCNFGPNDLRGFLEAGGQPISNQVCYNLLWRSIEEELLPLCQEKGISLLPYSPLQQGLLTGKFQKPSDVPEGRRRGKLFHKDSTPLSRHGHDGAEKEVFQAISEIREVCANANIPMATASLSWLLQQPCVKSVIVGASNPQQVVENCQRVTLPEDMVQKFSAATDPVKVIFKGDMDQWAYGRSR</sequence>
<dbReference type="PANTHER" id="PTHR43364">
    <property type="entry name" value="NADH-SPECIFIC METHYLGLYOXAL REDUCTASE-RELATED"/>
    <property type="match status" value="1"/>
</dbReference>